<reference evidence="4" key="2">
    <citation type="journal article" date="2023" name="IMA Fungus">
        <title>Comparative genomic study of the Penicillium genus elucidates a diverse pangenome and 15 lateral gene transfer events.</title>
        <authorList>
            <person name="Petersen C."/>
            <person name="Sorensen T."/>
            <person name="Nielsen M.R."/>
            <person name="Sondergaard T.E."/>
            <person name="Sorensen J.L."/>
            <person name="Fitzpatrick D.A."/>
            <person name="Frisvad J.C."/>
            <person name="Nielsen K.L."/>
        </authorList>
    </citation>
    <scope>NUCLEOTIDE SEQUENCE</scope>
    <source>
        <strain evidence="4">IBT 15544</strain>
    </source>
</reference>
<dbReference type="PANTHER" id="PTHR43800">
    <property type="entry name" value="PEPTIDYL-LYSINE N-ACETYLTRANSFERASE YJAB"/>
    <property type="match status" value="1"/>
</dbReference>
<evidence type="ECO:0000256" key="1">
    <source>
        <dbReference type="ARBA" id="ARBA00022679"/>
    </source>
</evidence>
<dbReference type="CDD" id="cd04301">
    <property type="entry name" value="NAT_SF"/>
    <property type="match status" value="1"/>
</dbReference>
<name>A0A9W9JJB7_9EURO</name>
<evidence type="ECO:0000313" key="5">
    <source>
        <dbReference type="Proteomes" id="UP001150904"/>
    </source>
</evidence>
<dbReference type="AlphaFoldDB" id="A0A9W9JJB7"/>
<dbReference type="PANTHER" id="PTHR43800:SF1">
    <property type="entry name" value="PEPTIDYL-LYSINE N-ACETYLTRANSFERASE YJAB"/>
    <property type="match status" value="1"/>
</dbReference>
<dbReference type="OrthoDB" id="2744543at2759"/>
<dbReference type="SUPFAM" id="SSF55729">
    <property type="entry name" value="Acyl-CoA N-acyltransferases (Nat)"/>
    <property type="match status" value="1"/>
</dbReference>
<evidence type="ECO:0000256" key="2">
    <source>
        <dbReference type="ARBA" id="ARBA00023315"/>
    </source>
</evidence>
<evidence type="ECO:0000259" key="3">
    <source>
        <dbReference type="PROSITE" id="PS51186"/>
    </source>
</evidence>
<protein>
    <submittedName>
        <fullName evidence="4">GCN5- N-acetyltransferase</fullName>
    </submittedName>
</protein>
<dbReference type="InterPro" id="IPR000182">
    <property type="entry name" value="GNAT_dom"/>
</dbReference>
<dbReference type="GeneID" id="83181500"/>
<dbReference type="InterPro" id="IPR016181">
    <property type="entry name" value="Acyl_CoA_acyltransferase"/>
</dbReference>
<accession>A0A9W9JJB7</accession>
<keyword evidence="5" id="KW-1185">Reference proteome</keyword>
<proteinExistence type="predicted"/>
<keyword evidence="1" id="KW-0808">Transferase</keyword>
<gene>
    <name evidence="4" type="ORF">N7498_007137</name>
</gene>
<dbReference type="RefSeq" id="XP_058306448.1">
    <property type="nucleotide sequence ID" value="XM_058454199.1"/>
</dbReference>
<sequence length="173" mass="19142">MDTVMIRQTEPRDAPLLPSVERSAAQAFLQFPDLAWLANGSVQSVEKHLELIEGGASWVAVDSEGLPVGFLNGILTKLDLYICEVSVQSSHQGKGIGRRLMEAAKEWAVSCGCKSITLTTFRKLPWNEGFYKSLGFNTLNESELTQALYDIRNEEIDAGLPIEQRCAMCLHLV</sequence>
<reference evidence="4" key="1">
    <citation type="submission" date="2022-12" db="EMBL/GenBank/DDBJ databases">
        <authorList>
            <person name="Petersen C."/>
        </authorList>
    </citation>
    <scope>NUCLEOTIDE SEQUENCE</scope>
    <source>
        <strain evidence="4">IBT 15544</strain>
    </source>
</reference>
<dbReference type="EMBL" id="JAPQKR010000014">
    <property type="protein sequence ID" value="KAJ5198020.1"/>
    <property type="molecule type" value="Genomic_DNA"/>
</dbReference>
<organism evidence="4 5">
    <name type="scientific">Penicillium cinerascens</name>
    <dbReference type="NCBI Taxonomy" id="70096"/>
    <lineage>
        <taxon>Eukaryota</taxon>
        <taxon>Fungi</taxon>
        <taxon>Dikarya</taxon>
        <taxon>Ascomycota</taxon>
        <taxon>Pezizomycotina</taxon>
        <taxon>Eurotiomycetes</taxon>
        <taxon>Eurotiomycetidae</taxon>
        <taxon>Eurotiales</taxon>
        <taxon>Aspergillaceae</taxon>
        <taxon>Penicillium</taxon>
    </lineage>
</organism>
<feature type="domain" description="N-acetyltransferase" evidence="3">
    <location>
        <begin position="4"/>
        <end position="155"/>
    </location>
</feature>
<dbReference type="PROSITE" id="PS51186">
    <property type="entry name" value="GNAT"/>
    <property type="match status" value="1"/>
</dbReference>
<keyword evidence="2" id="KW-0012">Acyltransferase</keyword>
<dbReference type="Pfam" id="PF00583">
    <property type="entry name" value="Acetyltransf_1"/>
    <property type="match status" value="1"/>
</dbReference>
<dbReference type="Gene3D" id="3.40.630.30">
    <property type="match status" value="1"/>
</dbReference>
<evidence type="ECO:0000313" key="4">
    <source>
        <dbReference type="EMBL" id="KAJ5198020.1"/>
    </source>
</evidence>
<comment type="caution">
    <text evidence="4">The sequence shown here is derived from an EMBL/GenBank/DDBJ whole genome shotgun (WGS) entry which is preliminary data.</text>
</comment>
<dbReference type="Proteomes" id="UP001150904">
    <property type="component" value="Unassembled WGS sequence"/>
</dbReference>
<dbReference type="GO" id="GO:0016747">
    <property type="term" value="F:acyltransferase activity, transferring groups other than amino-acyl groups"/>
    <property type="evidence" value="ECO:0007669"/>
    <property type="project" value="InterPro"/>
</dbReference>